<dbReference type="AlphaFoldDB" id="A0A401UEM0"/>
<evidence type="ECO:0000259" key="5">
    <source>
        <dbReference type="Pfam" id="PF12867"/>
    </source>
</evidence>
<keyword evidence="7" id="KW-1185">Reference proteome</keyword>
<dbReference type="OrthoDB" id="9796039at2"/>
<evidence type="ECO:0000256" key="2">
    <source>
        <dbReference type="ARBA" id="ARBA00022723"/>
    </source>
</evidence>
<keyword evidence="4" id="KW-0862">Zinc</keyword>
<evidence type="ECO:0000256" key="1">
    <source>
        <dbReference type="ARBA" id="ARBA00022490"/>
    </source>
</evidence>
<protein>
    <submittedName>
        <fullName evidence="6">Putative metal-dependent hydrolase</fullName>
    </submittedName>
</protein>
<dbReference type="GO" id="GO:0046872">
    <property type="term" value="F:metal ion binding"/>
    <property type="evidence" value="ECO:0007669"/>
    <property type="project" value="UniProtKB-KW"/>
</dbReference>
<dbReference type="GO" id="GO:0016787">
    <property type="term" value="F:hydrolase activity"/>
    <property type="evidence" value="ECO:0007669"/>
    <property type="project" value="UniProtKB-KW"/>
</dbReference>
<evidence type="ECO:0000313" key="6">
    <source>
        <dbReference type="EMBL" id="GCC53349.1"/>
    </source>
</evidence>
<dbReference type="InterPro" id="IPR024775">
    <property type="entry name" value="DinB-like"/>
</dbReference>
<feature type="domain" description="DinB-like" evidence="5">
    <location>
        <begin position="36"/>
        <end position="168"/>
    </location>
</feature>
<dbReference type="HAMAP" id="MF_01256">
    <property type="entry name" value="YfiT_hydrol"/>
    <property type="match status" value="1"/>
</dbReference>
<dbReference type="Pfam" id="PF12867">
    <property type="entry name" value="DinB_2"/>
    <property type="match status" value="1"/>
</dbReference>
<proteinExistence type="inferred from homology"/>
<comment type="caution">
    <text evidence="6">The sequence shown here is derived from an EMBL/GenBank/DDBJ whole genome shotgun (WGS) entry which is preliminary data.</text>
</comment>
<dbReference type="Gene3D" id="1.20.120.450">
    <property type="entry name" value="dinb family like domain"/>
    <property type="match status" value="1"/>
</dbReference>
<accession>A0A401UEM0</accession>
<keyword evidence="2" id="KW-0479">Metal-binding</keyword>
<dbReference type="Proteomes" id="UP000288227">
    <property type="component" value="Unassembled WGS sequence"/>
</dbReference>
<evidence type="ECO:0000256" key="4">
    <source>
        <dbReference type="ARBA" id="ARBA00022833"/>
    </source>
</evidence>
<gene>
    <name evidence="6" type="ORF">SanaruYs_35920</name>
</gene>
<reference evidence="6 7" key="1">
    <citation type="submission" date="2018-11" db="EMBL/GenBank/DDBJ databases">
        <title>Chryseotalea sanarue gen. nov., sp., nov., a member of the family Cytophagaceae, isolated from a brackish lake in Hamamatsu Japan.</title>
        <authorList>
            <person name="Maejima Y."/>
            <person name="Iino T."/>
            <person name="Muraguchi Y."/>
            <person name="Fukuda K."/>
            <person name="Ohkuma M."/>
            <person name="Moriuchi R."/>
            <person name="Dohra H."/>
            <person name="Kimbara K."/>
            <person name="Shintani M."/>
        </authorList>
    </citation>
    <scope>NUCLEOTIDE SEQUENCE [LARGE SCALE GENOMIC DNA]</scope>
    <source>
        <strain evidence="6 7">Ys</strain>
    </source>
</reference>
<dbReference type="EMBL" id="BHXQ01000007">
    <property type="protein sequence ID" value="GCC53349.1"/>
    <property type="molecule type" value="Genomic_DNA"/>
</dbReference>
<dbReference type="InterPro" id="IPR023774">
    <property type="entry name" value="Put_metal_dep_hydrolase_YfiT"/>
</dbReference>
<dbReference type="RefSeq" id="WP_127123997.1">
    <property type="nucleotide sequence ID" value="NZ_BHXQ01000007.1"/>
</dbReference>
<evidence type="ECO:0000256" key="3">
    <source>
        <dbReference type="ARBA" id="ARBA00022801"/>
    </source>
</evidence>
<dbReference type="SUPFAM" id="SSF109854">
    <property type="entry name" value="DinB/YfiT-like putative metalloenzymes"/>
    <property type="match status" value="1"/>
</dbReference>
<keyword evidence="1" id="KW-0963">Cytoplasm</keyword>
<keyword evidence="3 6" id="KW-0378">Hydrolase</keyword>
<name>A0A401UEM0_9BACT</name>
<organism evidence="6 7">
    <name type="scientific">Chryseotalea sanaruensis</name>
    <dbReference type="NCBI Taxonomy" id="2482724"/>
    <lineage>
        <taxon>Bacteria</taxon>
        <taxon>Pseudomonadati</taxon>
        <taxon>Bacteroidota</taxon>
        <taxon>Cytophagia</taxon>
        <taxon>Cytophagales</taxon>
        <taxon>Chryseotaleaceae</taxon>
        <taxon>Chryseotalea</taxon>
    </lineage>
</organism>
<evidence type="ECO:0000313" key="7">
    <source>
        <dbReference type="Proteomes" id="UP000288227"/>
    </source>
</evidence>
<sequence length="178" mass="20901">MLDIDQLRYPIGKFAPLTSYTIEEKKKLITEIANLPAQLAEVVKHFSKEQFTTPYRDGGWSVQQLIHHIADSHMHSYIRFKWALTEEKPVIKAYEEKIWAETIDNQLDPALSISLITSFHAKWSAMLSLLDDDAWHRSFIHPQTQKEINLERMLALYAWHGKHHLAHITSLKERMKWS</sequence>
<dbReference type="InterPro" id="IPR034660">
    <property type="entry name" value="DinB/YfiT-like"/>
</dbReference>
<dbReference type="NCBIfam" id="NF009807">
    <property type="entry name" value="PRK13291.1"/>
    <property type="match status" value="1"/>
</dbReference>